<dbReference type="PANTHER" id="PTHR24416">
    <property type="entry name" value="TYROSINE-PROTEIN KINASE RECEPTOR"/>
    <property type="match status" value="1"/>
</dbReference>
<dbReference type="GO" id="GO:0043235">
    <property type="term" value="C:receptor complex"/>
    <property type="evidence" value="ECO:0007669"/>
    <property type="project" value="TreeGrafter"/>
</dbReference>
<evidence type="ECO:0000256" key="1">
    <source>
        <dbReference type="ARBA" id="ARBA00004167"/>
    </source>
</evidence>
<keyword evidence="6" id="KW-0675">Receptor</keyword>
<dbReference type="AlphaFoldDB" id="A0AA35R0U2"/>
<keyword evidence="4" id="KW-0472">Membrane</keyword>
<organism evidence="6 7">
    <name type="scientific">Geodia barretti</name>
    <name type="common">Barrett's horny sponge</name>
    <dbReference type="NCBI Taxonomy" id="519541"/>
    <lineage>
        <taxon>Eukaryota</taxon>
        <taxon>Metazoa</taxon>
        <taxon>Porifera</taxon>
        <taxon>Demospongiae</taxon>
        <taxon>Heteroscleromorpha</taxon>
        <taxon>Tetractinellida</taxon>
        <taxon>Astrophorina</taxon>
        <taxon>Geodiidae</taxon>
        <taxon>Geodia</taxon>
    </lineage>
</organism>
<feature type="non-terminal residue" evidence="6">
    <location>
        <position position="1"/>
    </location>
</feature>
<dbReference type="GO" id="GO:0004714">
    <property type="term" value="F:transmembrane receptor protein tyrosine kinase activity"/>
    <property type="evidence" value="ECO:0007669"/>
    <property type="project" value="TreeGrafter"/>
</dbReference>
<evidence type="ECO:0000256" key="3">
    <source>
        <dbReference type="SAM" id="MobiDB-lite"/>
    </source>
</evidence>
<keyword evidence="4" id="KW-1133">Transmembrane helix</keyword>
<keyword evidence="2" id="KW-0547">Nucleotide-binding</keyword>
<gene>
    <name evidence="6" type="ORF">GBAR_LOCUS2601</name>
</gene>
<dbReference type="InterPro" id="IPR011009">
    <property type="entry name" value="Kinase-like_dom_sf"/>
</dbReference>
<proteinExistence type="predicted"/>
<evidence type="ECO:0000313" key="7">
    <source>
        <dbReference type="Proteomes" id="UP001174909"/>
    </source>
</evidence>
<feature type="compositionally biased region" description="Pro residues" evidence="3">
    <location>
        <begin position="179"/>
        <end position="191"/>
    </location>
</feature>
<keyword evidence="2" id="KW-0067">ATP-binding</keyword>
<dbReference type="Proteomes" id="UP001174909">
    <property type="component" value="Unassembled WGS sequence"/>
</dbReference>
<feature type="region of interest" description="Disordered" evidence="3">
    <location>
        <begin position="84"/>
        <end position="103"/>
    </location>
</feature>
<feature type="region of interest" description="Disordered" evidence="3">
    <location>
        <begin position="163"/>
        <end position="195"/>
    </location>
</feature>
<dbReference type="GO" id="GO:0007169">
    <property type="term" value="P:cell surface receptor protein tyrosine kinase signaling pathway"/>
    <property type="evidence" value="ECO:0007669"/>
    <property type="project" value="TreeGrafter"/>
</dbReference>
<dbReference type="InterPro" id="IPR050122">
    <property type="entry name" value="RTK"/>
</dbReference>
<name>A0AA35R0U2_GEOBA</name>
<dbReference type="InterPro" id="IPR000719">
    <property type="entry name" value="Prot_kinase_dom"/>
</dbReference>
<evidence type="ECO:0000259" key="5">
    <source>
        <dbReference type="PROSITE" id="PS50011"/>
    </source>
</evidence>
<keyword evidence="4" id="KW-0812">Transmembrane</keyword>
<dbReference type="EMBL" id="CASHTH010000355">
    <property type="protein sequence ID" value="CAI7999052.1"/>
    <property type="molecule type" value="Genomic_DNA"/>
</dbReference>
<dbReference type="InterPro" id="IPR001245">
    <property type="entry name" value="Ser-Thr/Tyr_kinase_cat_dom"/>
</dbReference>
<evidence type="ECO:0000256" key="2">
    <source>
        <dbReference type="PROSITE-ProRule" id="PRU10141"/>
    </source>
</evidence>
<accession>A0AA35R0U2</accession>
<dbReference type="InterPro" id="IPR017441">
    <property type="entry name" value="Protein_kinase_ATP_BS"/>
</dbReference>
<dbReference type="PROSITE" id="PS50011">
    <property type="entry name" value="PROTEIN_KINASE_DOM"/>
    <property type="match status" value="1"/>
</dbReference>
<dbReference type="SUPFAM" id="SSF56112">
    <property type="entry name" value="Protein kinase-like (PK-like)"/>
    <property type="match status" value="1"/>
</dbReference>
<protein>
    <submittedName>
        <fullName evidence="6">Ephrin type-A receptor 3</fullName>
    </submittedName>
</protein>
<comment type="caution">
    <text evidence="6">The sequence shown here is derived from an EMBL/GenBank/DDBJ whole genome shotgun (WGS) entry which is preliminary data.</text>
</comment>
<dbReference type="Gene3D" id="3.30.200.20">
    <property type="entry name" value="Phosphorylase Kinase, domain 1"/>
    <property type="match status" value="1"/>
</dbReference>
<dbReference type="PANTHER" id="PTHR24416:SF631">
    <property type="entry name" value="SERINE_THREONINE_TYROSINE KINASE 1"/>
    <property type="match status" value="1"/>
</dbReference>
<reference evidence="6" key="1">
    <citation type="submission" date="2023-03" db="EMBL/GenBank/DDBJ databases">
        <authorList>
            <person name="Steffen K."/>
            <person name="Cardenas P."/>
        </authorList>
    </citation>
    <scope>NUCLEOTIDE SEQUENCE</scope>
</reference>
<feature type="non-terminal residue" evidence="6">
    <location>
        <position position="406"/>
    </location>
</feature>
<dbReference type="GO" id="GO:0005886">
    <property type="term" value="C:plasma membrane"/>
    <property type="evidence" value="ECO:0007669"/>
    <property type="project" value="TreeGrafter"/>
</dbReference>
<feature type="transmembrane region" description="Helical" evidence="4">
    <location>
        <begin position="47"/>
        <end position="76"/>
    </location>
</feature>
<feature type="binding site" evidence="2">
    <location>
        <position position="379"/>
    </location>
    <ligand>
        <name>ATP</name>
        <dbReference type="ChEBI" id="CHEBI:30616"/>
    </ligand>
</feature>
<comment type="subcellular location">
    <subcellularLocation>
        <location evidence="1">Membrane</location>
        <topology evidence="1">Single-pass membrane protein</topology>
    </subcellularLocation>
</comment>
<sequence length="406" mass="45010">STPPAAFLIPIEVNSLTQTPTVASGPTVSPDAPNSMLPSGNADSKNLAVMVAAIVTVILLLGLATVVTAGLILCLWRKRRRINQRSRPSSLPRRKSKSGFFDNPVYDHLQRKLSKDSQGYASIYDHVYLEVPEEKDLERARYTKHGDGDSGYAEPEVKITAPSLKPGEYSELTASPSPCSSPYPRRSPSPCPSHASATTPIKFNNHHTLDSCPVAEEYLQPCPNSLVSGTSDDFLRKATCSQDDNKTSSCEKIAHEYHELEPTTGGYHRLEHNLTGIYVPTQAQRRESVDKEDIYTTIEERMYANVPDSSTLDFFEERPSYWRPACTSDELYSQLAQNKYREILQTNIRMQHVLGSGNFGKVSKGEWECGEGPVEVAVKTLKSGSSEEEAVRFLQEAAIMGQFRHP</sequence>
<dbReference type="GO" id="GO:0005524">
    <property type="term" value="F:ATP binding"/>
    <property type="evidence" value="ECO:0007669"/>
    <property type="project" value="UniProtKB-UniRule"/>
</dbReference>
<evidence type="ECO:0000313" key="6">
    <source>
        <dbReference type="EMBL" id="CAI7999052.1"/>
    </source>
</evidence>
<evidence type="ECO:0000256" key="4">
    <source>
        <dbReference type="SAM" id="Phobius"/>
    </source>
</evidence>
<dbReference type="Pfam" id="PF07714">
    <property type="entry name" value="PK_Tyr_Ser-Thr"/>
    <property type="match status" value="1"/>
</dbReference>
<feature type="domain" description="Protein kinase" evidence="5">
    <location>
        <begin position="348"/>
        <end position="406"/>
    </location>
</feature>
<dbReference type="PROSITE" id="PS00107">
    <property type="entry name" value="PROTEIN_KINASE_ATP"/>
    <property type="match status" value="1"/>
</dbReference>
<keyword evidence="7" id="KW-1185">Reference proteome</keyword>